<accession>A0A8X6NNW8</accession>
<evidence type="ECO:0000313" key="2">
    <source>
        <dbReference type="EMBL" id="GFT23633.1"/>
    </source>
</evidence>
<dbReference type="Proteomes" id="UP000887013">
    <property type="component" value="Unassembled WGS sequence"/>
</dbReference>
<proteinExistence type="predicted"/>
<comment type="caution">
    <text evidence="2">The sequence shown here is derived from an EMBL/GenBank/DDBJ whole genome shotgun (WGS) entry which is preliminary data.</text>
</comment>
<evidence type="ECO:0000313" key="3">
    <source>
        <dbReference type="Proteomes" id="UP000887013"/>
    </source>
</evidence>
<sequence length="104" mass="11606">MPEREEAAPIRSATSPPAPSYIRTFKHVRPRPAETIRLSPVHPSSRVTPRHMITVANHGARRKIRTVARVVTPCVVNAAILRTQRAYSHGEIVLIAESLDARQE</sequence>
<dbReference type="AlphaFoldDB" id="A0A8X6NNW8"/>
<dbReference type="EMBL" id="BMAW01106296">
    <property type="protein sequence ID" value="GFT23633.1"/>
    <property type="molecule type" value="Genomic_DNA"/>
</dbReference>
<evidence type="ECO:0000256" key="1">
    <source>
        <dbReference type="SAM" id="MobiDB-lite"/>
    </source>
</evidence>
<organism evidence="2 3">
    <name type="scientific">Nephila pilipes</name>
    <name type="common">Giant wood spider</name>
    <name type="synonym">Nephila maculata</name>
    <dbReference type="NCBI Taxonomy" id="299642"/>
    <lineage>
        <taxon>Eukaryota</taxon>
        <taxon>Metazoa</taxon>
        <taxon>Ecdysozoa</taxon>
        <taxon>Arthropoda</taxon>
        <taxon>Chelicerata</taxon>
        <taxon>Arachnida</taxon>
        <taxon>Araneae</taxon>
        <taxon>Araneomorphae</taxon>
        <taxon>Entelegynae</taxon>
        <taxon>Araneoidea</taxon>
        <taxon>Nephilidae</taxon>
        <taxon>Nephila</taxon>
    </lineage>
</organism>
<feature type="region of interest" description="Disordered" evidence="1">
    <location>
        <begin position="1"/>
        <end position="22"/>
    </location>
</feature>
<keyword evidence="3" id="KW-1185">Reference proteome</keyword>
<gene>
    <name evidence="2" type="ORF">NPIL_496911</name>
</gene>
<reference evidence="2" key="1">
    <citation type="submission" date="2020-08" db="EMBL/GenBank/DDBJ databases">
        <title>Multicomponent nature underlies the extraordinary mechanical properties of spider dragline silk.</title>
        <authorList>
            <person name="Kono N."/>
            <person name="Nakamura H."/>
            <person name="Mori M."/>
            <person name="Yoshida Y."/>
            <person name="Ohtoshi R."/>
            <person name="Malay A.D."/>
            <person name="Moran D.A.P."/>
            <person name="Tomita M."/>
            <person name="Numata K."/>
            <person name="Arakawa K."/>
        </authorList>
    </citation>
    <scope>NUCLEOTIDE SEQUENCE</scope>
</reference>
<name>A0A8X6NNW8_NEPPI</name>
<protein>
    <submittedName>
        <fullName evidence="2">Uncharacterized protein</fullName>
    </submittedName>
</protein>